<evidence type="ECO:0000256" key="1">
    <source>
        <dbReference type="SAM" id="SignalP"/>
    </source>
</evidence>
<dbReference type="OrthoDB" id="174578at2"/>
<feature type="domain" description="SsuA/THI5-like" evidence="2">
    <location>
        <begin position="50"/>
        <end position="261"/>
    </location>
</feature>
<accession>A0A5M3XTB6</accession>
<dbReference type="RefSeq" id="WP_155348127.1">
    <property type="nucleotide sequence ID" value="NZ_BAAAHM010000031.1"/>
</dbReference>
<dbReference type="InterPro" id="IPR015168">
    <property type="entry name" value="SsuA/THI5"/>
</dbReference>
<comment type="caution">
    <text evidence="3">The sequence shown here is derived from an EMBL/GenBank/DDBJ whole genome shotgun (WGS) entry which is preliminary data.</text>
</comment>
<dbReference type="GO" id="GO:0009228">
    <property type="term" value="P:thiamine biosynthetic process"/>
    <property type="evidence" value="ECO:0007669"/>
    <property type="project" value="InterPro"/>
</dbReference>
<dbReference type="Pfam" id="PF09084">
    <property type="entry name" value="NMT1"/>
    <property type="match status" value="1"/>
</dbReference>
<feature type="signal peptide" evidence="1">
    <location>
        <begin position="1"/>
        <end position="23"/>
    </location>
</feature>
<gene>
    <name evidence="3" type="ORF">Aple_061180</name>
</gene>
<dbReference type="EMBL" id="BLAF01000039">
    <property type="protein sequence ID" value="GES23219.1"/>
    <property type="molecule type" value="Genomic_DNA"/>
</dbReference>
<dbReference type="Proteomes" id="UP000377595">
    <property type="component" value="Unassembled WGS sequence"/>
</dbReference>
<dbReference type="PANTHER" id="PTHR31528">
    <property type="entry name" value="4-AMINO-5-HYDROXYMETHYL-2-METHYLPYRIMIDINE PHOSPHATE SYNTHASE THI11-RELATED"/>
    <property type="match status" value="1"/>
</dbReference>
<reference evidence="3 4" key="1">
    <citation type="submission" date="2019-10" db="EMBL/GenBank/DDBJ databases">
        <title>Whole genome shotgun sequence of Acrocarpospora pleiomorpha NBRC 16267.</title>
        <authorList>
            <person name="Ichikawa N."/>
            <person name="Kimura A."/>
            <person name="Kitahashi Y."/>
            <person name="Komaki H."/>
            <person name="Oguchi A."/>
        </authorList>
    </citation>
    <scope>NUCLEOTIDE SEQUENCE [LARGE SCALE GENOMIC DNA]</scope>
    <source>
        <strain evidence="3 4">NBRC 16267</strain>
    </source>
</reference>
<protein>
    <submittedName>
        <fullName evidence="3">Nitrate ABC transporter substrate-binding protein</fullName>
    </submittedName>
</protein>
<organism evidence="3 4">
    <name type="scientific">Acrocarpospora pleiomorpha</name>
    <dbReference type="NCBI Taxonomy" id="90975"/>
    <lineage>
        <taxon>Bacteria</taxon>
        <taxon>Bacillati</taxon>
        <taxon>Actinomycetota</taxon>
        <taxon>Actinomycetes</taxon>
        <taxon>Streptosporangiales</taxon>
        <taxon>Streptosporangiaceae</taxon>
        <taxon>Acrocarpospora</taxon>
    </lineage>
</organism>
<dbReference type="PROSITE" id="PS51257">
    <property type="entry name" value="PROKAR_LIPOPROTEIN"/>
    <property type="match status" value="1"/>
</dbReference>
<proteinExistence type="predicted"/>
<sequence length="337" mass="36519">MKLPRALATLTTASLLVAGLVSCGSDPSDQNTAETAPLRKIQVSLDWTPNTNHTGLYVAKAKGFYAQHGLDVEIIQPGDADPSALVAADKVPFAVGYQEALTQARSQGAPLVSIAAIIQHNTSGFASPKDRALTRPAQYAGKTYGSFGGPIEEPLLQTIVKADGGDPATIKTVNVGDADFFAATRKGIDFTWIFYAWTGIEAELRGEPVNIQYVKDYDKALDFYTPILITNETRISQDPTLVKDFLAATSEGYTYAAANAAESADILLTAAPDLDAQLVKKSQEWLSPRYRDDAPRWGQQNPRIWSDFSAWLYQQKVLTVEVDPAKAFTNDFLPANG</sequence>
<keyword evidence="1" id="KW-0732">Signal</keyword>
<dbReference type="Gene3D" id="3.40.190.10">
    <property type="entry name" value="Periplasmic binding protein-like II"/>
    <property type="match status" value="2"/>
</dbReference>
<evidence type="ECO:0000259" key="2">
    <source>
        <dbReference type="Pfam" id="PF09084"/>
    </source>
</evidence>
<dbReference type="AlphaFoldDB" id="A0A5M3XTB6"/>
<dbReference type="PANTHER" id="PTHR31528:SF3">
    <property type="entry name" value="THIAMINE BIOSYNTHESIS PROTEIN HI_0357-RELATED"/>
    <property type="match status" value="1"/>
</dbReference>
<dbReference type="SUPFAM" id="SSF53850">
    <property type="entry name" value="Periplasmic binding protein-like II"/>
    <property type="match status" value="1"/>
</dbReference>
<evidence type="ECO:0000313" key="3">
    <source>
        <dbReference type="EMBL" id="GES23219.1"/>
    </source>
</evidence>
<evidence type="ECO:0000313" key="4">
    <source>
        <dbReference type="Proteomes" id="UP000377595"/>
    </source>
</evidence>
<name>A0A5M3XTB6_9ACTN</name>
<keyword evidence="4" id="KW-1185">Reference proteome</keyword>
<dbReference type="InterPro" id="IPR027939">
    <property type="entry name" value="NMT1/THI5"/>
</dbReference>
<feature type="chain" id="PRO_5039283986" evidence="1">
    <location>
        <begin position="24"/>
        <end position="337"/>
    </location>
</feature>